<keyword evidence="1" id="KW-0812">Transmembrane</keyword>
<sequence>MQAWHHLILGASALASVIGLVILVRTEATPRVMKLVGQGAELDEFTAHSETLLRMIFVYWLLFCISSTLQKLTCLAGTDLQAMCQITQVITYLLTFSSLLCYPMHLFQARQTRQQVKS</sequence>
<feature type="transmembrane region" description="Helical" evidence="1">
    <location>
        <begin position="52"/>
        <end position="69"/>
    </location>
</feature>
<gene>
    <name evidence="2" type="ORF">RIF25_00680</name>
</gene>
<feature type="transmembrane region" description="Helical" evidence="1">
    <location>
        <begin position="6"/>
        <end position="24"/>
    </location>
</feature>
<organism evidence="2 3">
    <name type="scientific">Pseudocalidococcus azoricus BACA0444</name>
    <dbReference type="NCBI Taxonomy" id="2918990"/>
    <lineage>
        <taxon>Bacteria</taxon>
        <taxon>Bacillati</taxon>
        <taxon>Cyanobacteriota</taxon>
        <taxon>Cyanophyceae</taxon>
        <taxon>Acaryochloridales</taxon>
        <taxon>Thermosynechococcaceae</taxon>
        <taxon>Pseudocalidococcus</taxon>
        <taxon>Pseudocalidococcus azoricus</taxon>
    </lineage>
</organism>
<protein>
    <submittedName>
        <fullName evidence="2">Uncharacterized protein</fullName>
    </submittedName>
</protein>
<keyword evidence="3" id="KW-1185">Reference proteome</keyword>
<evidence type="ECO:0000313" key="3">
    <source>
        <dbReference type="Proteomes" id="UP001268256"/>
    </source>
</evidence>
<accession>A0AAE4FQW0</accession>
<name>A0AAE4FQW0_9CYAN</name>
<dbReference type="RefSeq" id="WP_322876646.1">
    <property type="nucleotide sequence ID" value="NZ_JAVMIP010000001.1"/>
</dbReference>
<dbReference type="Proteomes" id="UP001268256">
    <property type="component" value="Unassembled WGS sequence"/>
</dbReference>
<evidence type="ECO:0000313" key="2">
    <source>
        <dbReference type="EMBL" id="MDS3859311.1"/>
    </source>
</evidence>
<feature type="transmembrane region" description="Helical" evidence="1">
    <location>
        <begin position="89"/>
        <end position="107"/>
    </location>
</feature>
<proteinExistence type="predicted"/>
<comment type="caution">
    <text evidence="2">The sequence shown here is derived from an EMBL/GenBank/DDBJ whole genome shotgun (WGS) entry which is preliminary data.</text>
</comment>
<keyword evidence="1" id="KW-0472">Membrane</keyword>
<dbReference type="AlphaFoldDB" id="A0AAE4FQW0"/>
<reference evidence="3" key="1">
    <citation type="submission" date="2023-07" db="EMBL/GenBank/DDBJ databases">
        <authorList>
            <person name="Luz R."/>
            <person name="Cordeiro R."/>
            <person name="Fonseca A."/>
            <person name="Goncalves V."/>
        </authorList>
    </citation>
    <scope>NUCLEOTIDE SEQUENCE [LARGE SCALE GENOMIC DNA]</scope>
    <source>
        <strain evidence="3">BACA0444</strain>
    </source>
</reference>
<evidence type="ECO:0000256" key="1">
    <source>
        <dbReference type="SAM" id="Phobius"/>
    </source>
</evidence>
<dbReference type="EMBL" id="JAVMIP010000001">
    <property type="protein sequence ID" value="MDS3859311.1"/>
    <property type="molecule type" value="Genomic_DNA"/>
</dbReference>
<keyword evidence="1" id="KW-1133">Transmembrane helix</keyword>